<evidence type="ECO:0000313" key="5">
    <source>
        <dbReference type="Proteomes" id="UP000294835"/>
    </source>
</evidence>
<dbReference type="InterPro" id="IPR011033">
    <property type="entry name" value="PRC_barrel-like_sf"/>
</dbReference>
<dbReference type="Proteomes" id="UP000294835">
    <property type="component" value="Unassembled WGS sequence"/>
</dbReference>
<evidence type="ECO:0000256" key="2">
    <source>
        <dbReference type="SAM" id="SignalP"/>
    </source>
</evidence>
<dbReference type="Pfam" id="PF05239">
    <property type="entry name" value="PRC"/>
    <property type="match status" value="2"/>
</dbReference>
<dbReference type="Gene3D" id="2.30.30.240">
    <property type="entry name" value="PRC-barrel domain"/>
    <property type="match status" value="2"/>
</dbReference>
<dbReference type="InterPro" id="IPR027275">
    <property type="entry name" value="PRC-brl_dom"/>
</dbReference>
<dbReference type="PANTHER" id="PTHR36505">
    <property type="entry name" value="BLR1072 PROTEIN"/>
    <property type="match status" value="1"/>
</dbReference>
<protein>
    <submittedName>
        <fullName evidence="4">PRC-barrel domain protein</fullName>
    </submittedName>
</protein>
<name>A0A4R2Q310_9RHOB</name>
<feature type="domain" description="PRC-barrel" evidence="3">
    <location>
        <begin position="201"/>
        <end position="269"/>
    </location>
</feature>
<dbReference type="PANTHER" id="PTHR36505:SF1">
    <property type="entry name" value="BLR1072 PROTEIN"/>
    <property type="match status" value="1"/>
</dbReference>
<feature type="domain" description="PRC-barrel" evidence="3">
    <location>
        <begin position="74"/>
        <end position="128"/>
    </location>
</feature>
<feature type="signal peptide" evidence="2">
    <location>
        <begin position="1"/>
        <end position="20"/>
    </location>
</feature>
<accession>A0A4R2Q310</accession>
<dbReference type="OrthoDB" id="7876889at2"/>
<dbReference type="SUPFAM" id="SSF50346">
    <property type="entry name" value="PRC-barrel domain"/>
    <property type="match status" value="2"/>
</dbReference>
<gene>
    <name evidence="4" type="ORF">EV662_102265</name>
</gene>
<dbReference type="AlphaFoldDB" id="A0A4R2Q310"/>
<dbReference type="EMBL" id="SLXP01000002">
    <property type="protein sequence ID" value="TCP43072.1"/>
    <property type="molecule type" value="Genomic_DNA"/>
</dbReference>
<feature type="region of interest" description="Disordered" evidence="1">
    <location>
        <begin position="159"/>
        <end position="190"/>
    </location>
</feature>
<feature type="chain" id="PRO_5020394825" evidence="2">
    <location>
        <begin position="21"/>
        <end position="285"/>
    </location>
</feature>
<dbReference type="RefSeq" id="WP_132460926.1">
    <property type="nucleotide sequence ID" value="NZ_SLXP01000002.1"/>
</dbReference>
<organism evidence="4 5">
    <name type="scientific">Rhodovulum marinum</name>
    <dbReference type="NCBI Taxonomy" id="320662"/>
    <lineage>
        <taxon>Bacteria</taxon>
        <taxon>Pseudomonadati</taxon>
        <taxon>Pseudomonadota</taxon>
        <taxon>Alphaproteobacteria</taxon>
        <taxon>Rhodobacterales</taxon>
        <taxon>Paracoccaceae</taxon>
        <taxon>Rhodovulum</taxon>
    </lineage>
</organism>
<proteinExistence type="predicted"/>
<keyword evidence="2" id="KW-0732">Signal</keyword>
<evidence type="ECO:0000259" key="3">
    <source>
        <dbReference type="Pfam" id="PF05239"/>
    </source>
</evidence>
<keyword evidence="5" id="KW-1185">Reference proteome</keyword>
<reference evidence="4 5" key="1">
    <citation type="submission" date="2019-03" db="EMBL/GenBank/DDBJ databases">
        <title>Genomic Encyclopedia of Type Strains, Phase IV (KMG-IV): sequencing the most valuable type-strain genomes for metagenomic binning, comparative biology and taxonomic classification.</title>
        <authorList>
            <person name="Goeker M."/>
        </authorList>
    </citation>
    <scope>NUCLEOTIDE SEQUENCE [LARGE SCALE GENOMIC DNA]</scope>
    <source>
        <strain evidence="4 5">DSM 18063</strain>
    </source>
</reference>
<evidence type="ECO:0000313" key="4">
    <source>
        <dbReference type="EMBL" id="TCP43072.1"/>
    </source>
</evidence>
<evidence type="ECO:0000256" key="1">
    <source>
        <dbReference type="SAM" id="MobiDB-lite"/>
    </source>
</evidence>
<comment type="caution">
    <text evidence="4">The sequence shown here is derived from an EMBL/GenBank/DDBJ whole genome shotgun (WGS) entry which is preliminary data.</text>
</comment>
<sequence>MKRILATTAIMALTALPLHAEGDAARMSAPEISVGNDALSAETLIGKRLYIEGASDGAGFSLADLTDAPDSWTDVGEVGDVIVGKNGEVRSVIADIGGFLGVGEREVALSLDNLHFAADRDDQGDYFVLYRGERELLEDKSAFDRGETGDDAWLLSVGEEQARNDRMNADNGAESTAMADPGDPARPGDMLAPAERAALTAGDLEGQPVEDSSGERIGEISDLVLTEDGTIDKAIVDIGGFLGIGEKPVALPFSEIEIARTDGDAIRLSTGHSASELEQMTRWEG</sequence>